<evidence type="ECO:0000256" key="1">
    <source>
        <dbReference type="SAM" id="MobiDB-lite"/>
    </source>
</evidence>
<organism evidence="2">
    <name type="scientific">uncultured Caudovirales phage</name>
    <dbReference type="NCBI Taxonomy" id="2100421"/>
    <lineage>
        <taxon>Viruses</taxon>
        <taxon>Duplodnaviria</taxon>
        <taxon>Heunggongvirae</taxon>
        <taxon>Uroviricota</taxon>
        <taxon>Caudoviricetes</taxon>
        <taxon>Peduoviridae</taxon>
        <taxon>Maltschvirus</taxon>
        <taxon>Maltschvirus maltsch</taxon>
    </lineage>
</organism>
<proteinExistence type="predicted"/>
<gene>
    <name evidence="2" type="ORF">UFOVP718_19</name>
</gene>
<feature type="compositionally biased region" description="Basic residues" evidence="1">
    <location>
        <begin position="52"/>
        <end position="63"/>
    </location>
</feature>
<protein>
    <submittedName>
        <fullName evidence="2">Uncharacterized protein</fullName>
    </submittedName>
</protein>
<dbReference type="EMBL" id="LR796694">
    <property type="protein sequence ID" value="CAB4159780.1"/>
    <property type="molecule type" value="Genomic_DNA"/>
</dbReference>
<name>A0A6J5NIY3_9CAUD</name>
<accession>A0A6J5NIY3</accession>
<feature type="region of interest" description="Disordered" evidence="1">
    <location>
        <begin position="40"/>
        <end position="63"/>
    </location>
</feature>
<evidence type="ECO:0000313" key="2">
    <source>
        <dbReference type="EMBL" id="CAB4159780.1"/>
    </source>
</evidence>
<reference evidence="2" key="1">
    <citation type="submission" date="2020-04" db="EMBL/GenBank/DDBJ databases">
        <authorList>
            <person name="Chiriac C."/>
            <person name="Salcher M."/>
            <person name="Ghai R."/>
            <person name="Kavagutti S V."/>
        </authorList>
    </citation>
    <scope>NUCLEOTIDE SEQUENCE</scope>
</reference>
<sequence>MYYIIKSARIGEVGTEYEPKPGINIQALLWGGFIAEVNDQQPDEVSTPAPKKGAKNKKATKES</sequence>